<organism evidence="1 2">
    <name type="scientific">Rhizopus delemar</name>
    <dbReference type="NCBI Taxonomy" id="936053"/>
    <lineage>
        <taxon>Eukaryota</taxon>
        <taxon>Fungi</taxon>
        <taxon>Fungi incertae sedis</taxon>
        <taxon>Mucoromycota</taxon>
        <taxon>Mucoromycotina</taxon>
        <taxon>Mucoromycetes</taxon>
        <taxon>Mucorales</taxon>
        <taxon>Mucorineae</taxon>
        <taxon>Rhizopodaceae</taxon>
        <taxon>Rhizopus</taxon>
    </lineage>
</organism>
<dbReference type="Proteomes" id="UP000740926">
    <property type="component" value="Unassembled WGS sequence"/>
</dbReference>
<evidence type="ECO:0000313" key="1">
    <source>
        <dbReference type="EMBL" id="KAG1531991.1"/>
    </source>
</evidence>
<comment type="caution">
    <text evidence="1">The sequence shown here is derived from an EMBL/GenBank/DDBJ whole genome shotgun (WGS) entry which is preliminary data.</text>
</comment>
<name>A0A9P7C1U2_9FUNG</name>
<dbReference type="EMBL" id="JAANIU010010289">
    <property type="protein sequence ID" value="KAG1531991.1"/>
    <property type="molecule type" value="Genomic_DNA"/>
</dbReference>
<sequence>MPSWLEELHTLWPQAAARFAHLRDAGQLARAVYRDASAAGAGREHGAARCAGAARCGAHPWWWHGRAAGLPGAAARACGGVPALESMADAVVPVRPRWLGEGA</sequence>
<gene>
    <name evidence="1" type="ORF">G6F50_016405</name>
</gene>
<accession>A0A9P7C1U2</accession>
<evidence type="ECO:0000313" key="2">
    <source>
        <dbReference type="Proteomes" id="UP000740926"/>
    </source>
</evidence>
<protein>
    <submittedName>
        <fullName evidence="1">Uncharacterized protein</fullName>
    </submittedName>
</protein>
<dbReference type="AlphaFoldDB" id="A0A9P7C1U2"/>
<reference evidence="1 2" key="1">
    <citation type="journal article" date="2020" name="Microb. Genom.">
        <title>Genetic diversity of clinical and environmental Mucorales isolates obtained from an investigation of mucormycosis cases among solid organ transplant recipients.</title>
        <authorList>
            <person name="Nguyen M.H."/>
            <person name="Kaul D."/>
            <person name="Muto C."/>
            <person name="Cheng S.J."/>
            <person name="Richter R.A."/>
            <person name="Bruno V.M."/>
            <person name="Liu G."/>
            <person name="Beyhan S."/>
            <person name="Sundermann A.J."/>
            <person name="Mounaud S."/>
            <person name="Pasculle A.W."/>
            <person name="Nierman W.C."/>
            <person name="Driscoll E."/>
            <person name="Cumbie R."/>
            <person name="Clancy C.J."/>
            <person name="Dupont C.L."/>
        </authorList>
    </citation>
    <scope>NUCLEOTIDE SEQUENCE [LARGE SCALE GENOMIC DNA]</scope>
    <source>
        <strain evidence="1 2">GL24</strain>
    </source>
</reference>
<proteinExistence type="predicted"/>
<keyword evidence="2" id="KW-1185">Reference proteome</keyword>